<sequence>MSAPCENDPPNPNTGNVDVDIPVEDTLKEYVNTTEFDTELTTKTTIGILIHFWSYVRKYFITGNLESLELPILSHENESGTFKGGDSGSLIVSSLSQFVGLLTSRTNKGTHGSNITFATLFK</sequence>
<name>A0A9P7G242_9AGAR</name>
<protein>
    <submittedName>
        <fullName evidence="1">Uncharacterized protein</fullName>
    </submittedName>
</protein>
<dbReference type="EMBL" id="JABCKV010000311">
    <property type="protein sequence ID" value="KAG5641435.1"/>
    <property type="molecule type" value="Genomic_DNA"/>
</dbReference>
<dbReference type="Proteomes" id="UP000775547">
    <property type="component" value="Unassembled WGS sequence"/>
</dbReference>
<accession>A0A9P7G242</accession>
<gene>
    <name evidence="1" type="ORF">DXG03_005227</name>
</gene>
<reference evidence="1" key="1">
    <citation type="submission" date="2020-07" db="EMBL/GenBank/DDBJ databases">
        <authorList>
            <person name="Nieuwenhuis M."/>
            <person name="Van De Peppel L.J.J."/>
        </authorList>
    </citation>
    <scope>NUCLEOTIDE SEQUENCE</scope>
    <source>
        <strain evidence="1">AP01</strain>
        <tissue evidence="1">Mycelium</tissue>
    </source>
</reference>
<evidence type="ECO:0000313" key="2">
    <source>
        <dbReference type="Proteomes" id="UP000775547"/>
    </source>
</evidence>
<dbReference type="AlphaFoldDB" id="A0A9P7G242"/>
<keyword evidence="2" id="KW-1185">Reference proteome</keyword>
<dbReference type="OrthoDB" id="5424209at2759"/>
<comment type="caution">
    <text evidence="1">The sequence shown here is derived from an EMBL/GenBank/DDBJ whole genome shotgun (WGS) entry which is preliminary data.</text>
</comment>
<reference evidence="1" key="2">
    <citation type="submission" date="2021-10" db="EMBL/GenBank/DDBJ databases">
        <title>Phylogenomics reveals ancestral predisposition of the termite-cultivated fungus Termitomyces towards a domesticated lifestyle.</title>
        <authorList>
            <person name="Auxier B."/>
            <person name="Grum-Grzhimaylo A."/>
            <person name="Cardenas M.E."/>
            <person name="Lodge J.D."/>
            <person name="Laessoe T."/>
            <person name="Pedersen O."/>
            <person name="Smith M.E."/>
            <person name="Kuyper T.W."/>
            <person name="Franco-Molano E.A."/>
            <person name="Baroni T.J."/>
            <person name="Aanen D.K."/>
        </authorList>
    </citation>
    <scope>NUCLEOTIDE SEQUENCE</scope>
    <source>
        <strain evidence="1">AP01</strain>
        <tissue evidence="1">Mycelium</tissue>
    </source>
</reference>
<organism evidence="1 2">
    <name type="scientific">Asterophora parasitica</name>
    <dbReference type="NCBI Taxonomy" id="117018"/>
    <lineage>
        <taxon>Eukaryota</taxon>
        <taxon>Fungi</taxon>
        <taxon>Dikarya</taxon>
        <taxon>Basidiomycota</taxon>
        <taxon>Agaricomycotina</taxon>
        <taxon>Agaricomycetes</taxon>
        <taxon>Agaricomycetidae</taxon>
        <taxon>Agaricales</taxon>
        <taxon>Tricholomatineae</taxon>
        <taxon>Lyophyllaceae</taxon>
        <taxon>Asterophora</taxon>
    </lineage>
</organism>
<proteinExistence type="predicted"/>
<evidence type="ECO:0000313" key="1">
    <source>
        <dbReference type="EMBL" id="KAG5641435.1"/>
    </source>
</evidence>